<keyword evidence="2" id="KW-1185">Reference proteome</keyword>
<reference evidence="1" key="1">
    <citation type="submission" date="2023-07" db="EMBL/GenBank/DDBJ databases">
        <authorList>
            <consortium name="AG Swart"/>
            <person name="Singh M."/>
            <person name="Singh A."/>
            <person name="Seah K."/>
            <person name="Emmerich C."/>
        </authorList>
    </citation>
    <scope>NUCLEOTIDE SEQUENCE</scope>
    <source>
        <strain evidence="1">DP1</strain>
    </source>
</reference>
<organism evidence="1 2">
    <name type="scientific">Euplotes crassus</name>
    <dbReference type="NCBI Taxonomy" id="5936"/>
    <lineage>
        <taxon>Eukaryota</taxon>
        <taxon>Sar</taxon>
        <taxon>Alveolata</taxon>
        <taxon>Ciliophora</taxon>
        <taxon>Intramacronucleata</taxon>
        <taxon>Spirotrichea</taxon>
        <taxon>Hypotrichia</taxon>
        <taxon>Euplotida</taxon>
        <taxon>Euplotidae</taxon>
        <taxon>Moneuplotes</taxon>
    </lineage>
</organism>
<evidence type="ECO:0000313" key="2">
    <source>
        <dbReference type="Proteomes" id="UP001295684"/>
    </source>
</evidence>
<protein>
    <submittedName>
        <fullName evidence="1">Uncharacterized protein</fullName>
    </submittedName>
</protein>
<accession>A0AAD2D4G8</accession>
<name>A0AAD2D4G8_EUPCR</name>
<gene>
    <name evidence="1" type="ORF">ECRASSUSDP1_LOCUS21024</name>
</gene>
<sequence length="141" mass="16244">MIDTTLKKRRKLGKMLTEAIQKRDLARKIYRKVKPNQRIMANTPKLPLCDKCRQERRTQKSRLRIVEFKSRLNRLRPVAQSSKGDLSFDISLANSQNYTILKSLKQDICAFVRDFTQKNCNCRQATLNLGKIVLGSSSTTG</sequence>
<comment type="caution">
    <text evidence="1">The sequence shown here is derived from an EMBL/GenBank/DDBJ whole genome shotgun (WGS) entry which is preliminary data.</text>
</comment>
<proteinExistence type="predicted"/>
<dbReference type="EMBL" id="CAMPGE010021466">
    <property type="protein sequence ID" value="CAI2379611.1"/>
    <property type="molecule type" value="Genomic_DNA"/>
</dbReference>
<dbReference type="Proteomes" id="UP001295684">
    <property type="component" value="Unassembled WGS sequence"/>
</dbReference>
<evidence type="ECO:0000313" key="1">
    <source>
        <dbReference type="EMBL" id="CAI2379611.1"/>
    </source>
</evidence>
<dbReference type="AlphaFoldDB" id="A0AAD2D4G8"/>